<dbReference type="AlphaFoldDB" id="C5MB92"/>
<protein>
    <submittedName>
        <fullName evidence="2">Uncharacterized protein</fullName>
    </submittedName>
</protein>
<dbReference type="RefSeq" id="XP_002549037.1">
    <property type="nucleotide sequence ID" value="XM_002548991.1"/>
</dbReference>
<proteinExistence type="predicted"/>
<gene>
    <name evidence="2" type="ORF">CTRG_03334</name>
</gene>
<evidence type="ECO:0000313" key="2">
    <source>
        <dbReference type="EMBL" id="EER32909.1"/>
    </source>
</evidence>
<reference evidence="2 3" key="1">
    <citation type="journal article" date="2009" name="Nature">
        <title>Evolution of pathogenicity and sexual reproduction in eight Candida genomes.</title>
        <authorList>
            <person name="Butler G."/>
            <person name="Rasmussen M.D."/>
            <person name="Lin M.F."/>
            <person name="Santos M.A."/>
            <person name="Sakthikumar S."/>
            <person name="Munro C.A."/>
            <person name="Rheinbay E."/>
            <person name="Grabherr M."/>
            <person name="Forche A."/>
            <person name="Reedy J.L."/>
            <person name="Agrafioti I."/>
            <person name="Arnaud M.B."/>
            <person name="Bates S."/>
            <person name="Brown A.J."/>
            <person name="Brunke S."/>
            <person name="Costanzo M.C."/>
            <person name="Fitzpatrick D.A."/>
            <person name="de Groot P.W."/>
            <person name="Harris D."/>
            <person name="Hoyer L.L."/>
            <person name="Hube B."/>
            <person name="Klis F.M."/>
            <person name="Kodira C."/>
            <person name="Lennard N."/>
            <person name="Logue M.E."/>
            <person name="Martin R."/>
            <person name="Neiman A.M."/>
            <person name="Nikolaou E."/>
            <person name="Quail M.A."/>
            <person name="Quinn J."/>
            <person name="Santos M.C."/>
            <person name="Schmitzberger F.F."/>
            <person name="Sherlock G."/>
            <person name="Shah P."/>
            <person name="Silverstein K.A."/>
            <person name="Skrzypek M.S."/>
            <person name="Soll D."/>
            <person name="Staggs R."/>
            <person name="Stansfield I."/>
            <person name="Stumpf M.P."/>
            <person name="Sudbery P.E."/>
            <person name="Srikantha T."/>
            <person name="Zeng Q."/>
            <person name="Berman J."/>
            <person name="Berriman M."/>
            <person name="Heitman J."/>
            <person name="Gow N.A."/>
            <person name="Lorenz M.C."/>
            <person name="Birren B.W."/>
            <person name="Kellis M."/>
            <person name="Cuomo C.A."/>
        </authorList>
    </citation>
    <scope>NUCLEOTIDE SEQUENCE [LARGE SCALE GENOMIC DNA]</scope>
    <source>
        <strain evidence="3">ATCC MYA-3404 / T1</strain>
    </source>
</reference>
<keyword evidence="3" id="KW-1185">Reference proteome</keyword>
<feature type="compositionally biased region" description="Acidic residues" evidence="1">
    <location>
        <begin position="193"/>
        <end position="203"/>
    </location>
</feature>
<dbReference type="OrthoDB" id="4096469at2759"/>
<dbReference type="EMBL" id="GG692398">
    <property type="protein sequence ID" value="EER32909.1"/>
    <property type="molecule type" value="Genomic_DNA"/>
</dbReference>
<dbReference type="KEGG" id="ctp:CTRG_03334"/>
<dbReference type="HOGENOM" id="CLU_1049715_0_0_1"/>
<feature type="region of interest" description="Disordered" evidence="1">
    <location>
        <begin position="58"/>
        <end position="246"/>
    </location>
</feature>
<organism evidence="2 3">
    <name type="scientific">Candida tropicalis (strain ATCC MYA-3404 / T1)</name>
    <name type="common">Yeast</name>
    <dbReference type="NCBI Taxonomy" id="294747"/>
    <lineage>
        <taxon>Eukaryota</taxon>
        <taxon>Fungi</taxon>
        <taxon>Dikarya</taxon>
        <taxon>Ascomycota</taxon>
        <taxon>Saccharomycotina</taxon>
        <taxon>Pichiomycetes</taxon>
        <taxon>Debaryomycetaceae</taxon>
        <taxon>Candida/Lodderomyces clade</taxon>
        <taxon>Candida</taxon>
    </lineage>
</organism>
<evidence type="ECO:0000256" key="1">
    <source>
        <dbReference type="SAM" id="MobiDB-lite"/>
    </source>
</evidence>
<dbReference type="STRING" id="294747.C5MB92"/>
<sequence length="246" mass="26330">MTQKSKFGWFSSMFNHGGNSPNGGGGGGGAARRSNSHLLASGGAAAAGVGAGTFSRLDRSADDLERQAGNGTNTPGGYGSMSNNLNNNGRNYEDSEDDFVYRGVTNSNNLDSIFRSSGRNTSSNARNSTLYKSTRSNSLSGTNSQPTQSIDGSENMHTRMNSYGHPLAHPDDFNFNEESKPITRGGDISSSEYNDDDMDDESDGEFHPSDYDSFIMPGDERTGNIFGDGNDVYGSNNSLSRFREDV</sequence>
<feature type="compositionally biased region" description="Low complexity" evidence="1">
    <location>
        <begin position="80"/>
        <end position="90"/>
    </location>
</feature>
<feature type="compositionally biased region" description="Gly residues" evidence="1">
    <location>
        <begin position="20"/>
        <end position="30"/>
    </location>
</feature>
<dbReference type="Proteomes" id="UP000002037">
    <property type="component" value="Unassembled WGS sequence"/>
</dbReference>
<feature type="compositionally biased region" description="Polar residues" evidence="1">
    <location>
        <begin position="104"/>
        <end position="152"/>
    </location>
</feature>
<name>C5MB92_CANTT</name>
<feature type="compositionally biased region" description="Basic and acidic residues" evidence="1">
    <location>
        <begin position="168"/>
        <end position="181"/>
    </location>
</feature>
<accession>C5MB92</accession>
<dbReference type="VEuPathDB" id="FungiDB:CTRG_03334"/>
<feature type="region of interest" description="Disordered" evidence="1">
    <location>
        <begin position="1"/>
        <end position="35"/>
    </location>
</feature>
<evidence type="ECO:0000313" key="3">
    <source>
        <dbReference type="Proteomes" id="UP000002037"/>
    </source>
</evidence>
<dbReference type="GeneID" id="8300290"/>